<evidence type="ECO:0000313" key="3">
    <source>
        <dbReference type="EMBL" id="CAF1258082.1"/>
    </source>
</evidence>
<dbReference type="GO" id="GO:0016787">
    <property type="term" value="F:hydrolase activity"/>
    <property type="evidence" value="ECO:0007669"/>
    <property type="project" value="UniProtKB-KW"/>
</dbReference>
<feature type="domain" description="Amidase" evidence="2">
    <location>
        <begin position="9"/>
        <end position="93"/>
    </location>
</feature>
<dbReference type="Gene3D" id="3.90.1300.10">
    <property type="entry name" value="Amidase signature (AS) domain"/>
    <property type="match status" value="1"/>
</dbReference>
<organism evidence="4 6">
    <name type="scientific">Adineta ricciae</name>
    <name type="common">Rotifer</name>
    <dbReference type="NCBI Taxonomy" id="249248"/>
    <lineage>
        <taxon>Eukaryota</taxon>
        <taxon>Metazoa</taxon>
        <taxon>Spiralia</taxon>
        <taxon>Gnathifera</taxon>
        <taxon>Rotifera</taxon>
        <taxon>Eurotatoria</taxon>
        <taxon>Bdelloidea</taxon>
        <taxon>Adinetida</taxon>
        <taxon>Adinetidae</taxon>
        <taxon>Adineta</taxon>
    </lineage>
</organism>
<comment type="caution">
    <text evidence="4">The sequence shown here is derived from an EMBL/GenBank/DDBJ whole genome shotgun (WGS) entry which is preliminary data.</text>
</comment>
<gene>
    <name evidence="4" type="ORF">EDS130_LOCUS38238</name>
    <name evidence="3" type="ORF">XAT740_LOCUS26626</name>
</gene>
<accession>A0A815NG46</accession>
<dbReference type="PANTHER" id="PTHR46072:SF4">
    <property type="entry name" value="AMIDASE C550.07-RELATED"/>
    <property type="match status" value="1"/>
</dbReference>
<evidence type="ECO:0000313" key="5">
    <source>
        <dbReference type="Proteomes" id="UP000663828"/>
    </source>
</evidence>
<dbReference type="SUPFAM" id="SSF75304">
    <property type="entry name" value="Amidase signature (AS) enzymes"/>
    <property type="match status" value="1"/>
</dbReference>
<evidence type="ECO:0000313" key="6">
    <source>
        <dbReference type="Proteomes" id="UP000663852"/>
    </source>
</evidence>
<dbReference type="EMBL" id="CAJNOR010002173">
    <property type="protein sequence ID" value="CAF1258082.1"/>
    <property type="molecule type" value="Genomic_DNA"/>
</dbReference>
<dbReference type="OrthoDB" id="6428749at2759"/>
<dbReference type="Pfam" id="PF01425">
    <property type="entry name" value="Amidase"/>
    <property type="match status" value="1"/>
</dbReference>
<dbReference type="Proteomes" id="UP000663828">
    <property type="component" value="Unassembled WGS sequence"/>
</dbReference>
<proteinExistence type="predicted"/>
<dbReference type="Proteomes" id="UP000663852">
    <property type="component" value="Unassembled WGS sequence"/>
</dbReference>
<dbReference type="InterPro" id="IPR036928">
    <property type="entry name" value="AS_sf"/>
</dbReference>
<dbReference type="AlphaFoldDB" id="A0A815NG46"/>
<dbReference type="PANTHER" id="PTHR46072">
    <property type="entry name" value="AMIDASE-RELATED-RELATED"/>
    <property type="match status" value="1"/>
</dbReference>
<reference evidence="4" key="1">
    <citation type="submission" date="2021-02" db="EMBL/GenBank/DDBJ databases">
        <authorList>
            <person name="Nowell W R."/>
        </authorList>
    </citation>
    <scope>NUCLEOTIDE SEQUENCE</scope>
</reference>
<evidence type="ECO:0000256" key="1">
    <source>
        <dbReference type="ARBA" id="ARBA00022801"/>
    </source>
</evidence>
<keyword evidence="1" id="KW-0378">Hydrolase</keyword>
<dbReference type="EMBL" id="CAJNOJ010000394">
    <property type="protein sequence ID" value="CAF1431496.1"/>
    <property type="molecule type" value="Genomic_DNA"/>
</dbReference>
<evidence type="ECO:0000313" key="4">
    <source>
        <dbReference type="EMBL" id="CAF1431496.1"/>
    </source>
</evidence>
<name>A0A815NG46_ADIRI</name>
<dbReference type="InterPro" id="IPR023631">
    <property type="entry name" value="Amidase_dom"/>
</dbReference>
<keyword evidence="5" id="KW-1185">Reference proteome</keyword>
<evidence type="ECO:0000259" key="2">
    <source>
        <dbReference type="Pfam" id="PF01425"/>
    </source>
</evidence>
<sequence length="165" mass="18383">MQGRRNASGWMKWIDRIAEDDALMLKILYEVATVFYVRTSQPQTLVHTECDSAIYGTLVNSFNRNLSSDGSSDGEGTLLDRKGSVMEVGAGIGEKPIDHQKGRNLVSALFYYDRAEEERNLSAAGDELISARETYHARYAQICNLLGYPTAIFPVITVDLVKDEV</sequence>
<protein>
    <recommendedName>
        <fullName evidence="2">Amidase domain-containing protein</fullName>
    </recommendedName>
</protein>